<organism evidence="2 3">
    <name type="scientific">Mesorhizobium loti R88b</name>
    <dbReference type="NCBI Taxonomy" id="935548"/>
    <lineage>
        <taxon>Bacteria</taxon>
        <taxon>Pseudomonadati</taxon>
        <taxon>Pseudomonadota</taxon>
        <taxon>Alphaproteobacteria</taxon>
        <taxon>Hyphomicrobiales</taxon>
        <taxon>Phyllobacteriaceae</taxon>
        <taxon>Mesorhizobium</taxon>
    </lineage>
</organism>
<feature type="transmembrane region" description="Helical" evidence="1">
    <location>
        <begin position="57"/>
        <end position="75"/>
    </location>
</feature>
<proteinExistence type="predicted"/>
<dbReference type="EMBL" id="CP033367">
    <property type="protein sequence ID" value="QKD01492.1"/>
    <property type="molecule type" value="Genomic_DNA"/>
</dbReference>
<protein>
    <submittedName>
        <fullName evidence="2">Uncharacterized protein</fullName>
    </submittedName>
</protein>
<feature type="transmembrane region" description="Helical" evidence="1">
    <location>
        <begin position="148"/>
        <end position="169"/>
    </location>
</feature>
<reference evidence="2 3" key="1">
    <citation type="submission" date="2018-10" db="EMBL/GenBank/DDBJ databases">
        <authorList>
            <person name="Perry B.J."/>
            <person name="Sullivan J.T."/>
            <person name="Murphy R.J.T."/>
            <person name="Ramsay J.P."/>
            <person name="Ronson C.W."/>
        </authorList>
    </citation>
    <scope>NUCLEOTIDE SEQUENCE [LARGE SCALE GENOMIC DNA]</scope>
    <source>
        <strain evidence="2 3">R88b</strain>
    </source>
</reference>
<dbReference type="Proteomes" id="UP000503017">
    <property type="component" value="Chromosome"/>
</dbReference>
<feature type="transmembrane region" description="Helical" evidence="1">
    <location>
        <begin position="112"/>
        <end position="136"/>
    </location>
</feature>
<evidence type="ECO:0000256" key="1">
    <source>
        <dbReference type="SAM" id="Phobius"/>
    </source>
</evidence>
<sequence length="223" mass="24309">MGKTAEERIILAVGAFLIALASLVGVLVAFTAINALLPDPPNIPGVDIINPKELRRDAALALYFTVAATWAYLVWDSSNFTWRRGWLYGISVSFFGALSLPNYLGGDLLVPLWWQAVINIPFAFVSIVCAILIWNVRFGEIEARVLKHFTLFTLATFGIALPIVFNIFYAAVRMGILDKDNITTMFMSGAIYILSAIAGIAVTALNYLVMEGIKVPPVATPPA</sequence>
<dbReference type="RefSeq" id="WP_027031477.1">
    <property type="nucleotide sequence ID" value="NZ_CP033367.1"/>
</dbReference>
<gene>
    <name evidence="2" type="ORF">EB235_08185</name>
</gene>
<dbReference type="AlphaFoldDB" id="A0A6M7WG73"/>
<keyword evidence="1" id="KW-0472">Membrane</keyword>
<evidence type="ECO:0000313" key="3">
    <source>
        <dbReference type="Proteomes" id="UP000503017"/>
    </source>
</evidence>
<evidence type="ECO:0000313" key="2">
    <source>
        <dbReference type="EMBL" id="QKD01492.1"/>
    </source>
</evidence>
<accession>A0A6M7WG73</accession>
<keyword evidence="1" id="KW-1133">Transmembrane helix</keyword>
<name>A0A6M7WG73_RHILI</name>
<feature type="transmembrane region" description="Helical" evidence="1">
    <location>
        <begin position="87"/>
        <end position="106"/>
    </location>
</feature>
<feature type="transmembrane region" description="Helical" evidence="1">
    <location>
        <begin position="189"/>
        <end position="209"/>
    </location>
</feature>
<feature type="transmembrane region" description="Helical" evidence="1">
    <location>
        <begin position="9"/>
        <end position="37"/>
    </location>
</feature>
<keyword evidence="1" id="KW-0812">Transmembrane</keyword>